<evidence type="ECO:0000256" key="4">
    <source>
        <dbReference type="ARBA" id="ARBA00022833"/>
    </source>
</evidence>
<dbReference type="PANTHER" id="PTHR42734">
    <property type="entry name" value="METAL TRANSPORT SYSTEM ATP-BINDING PROTEIN TM_0124-RELATED"/>
    <property type="match status" value="1"/>
</dbReference>
<dbReference type="NCBIfam" id="NF007090">
    <property type="entry name" value="PRK09544.1"/>
    <property type="match status" value="1"/>
</dbReference>
<dbReference type="PANTHER" id="PTHR42734:SF9">
    <property type="entry name" value="ZINC IMPORT ATP-BINDING PROTEIN ZNUC"/>
    <property type="match status" value="1"/>
</dbReference>
<dbReference type="InterPro" id="IPR003593">
    <property type="entry name" value="AAA+_ATPase"/>
</dbReference>
<keyword evidence="9" id="KW-0472">Membrane</keyword>
<dbReference type="PROSITE" id="PS50893">
    <property type="entry name" value="ABC_TRANSPORTER_2"/>
    <property type="match status" value="1"/>
</dbReference>
<keyword evidence="7" id="KW-1278">Translocase</keyword>
<name>A0ABV7FE74_9GAMM</name>
<reference evidence="12" key="1">
    <citation type="journal article" date="2019" name="Int. J. Syst. Evol. Microbiol.">
        <title>The Global Catalogue of Microorganisms (GCM) 10K type strain sequencing project: providing services to taxonomists for standard genome sequencing and annotation.</title>
        <authorList>
            <consortium name="The Broad Institute Genomics Platform"/>
            <consortium name="The Broad Institute Genome Sequencing Center for Infectious Disease"/>
            <person name="Wu L."/>
            <person name="Ma J."/>
        </authorList>
    </citation>
    <scope>NUCLEOTIDE SEQUENCE [LARGE SCALE GENOMIC DNA]</scope>
    <source>
        <strain evidence="12">KCTC 52237</strain>
    </source>
</reference>
<dbReference type="SUPFAM" id="SSF52540">
    <property type="entry name" value="P-loop containing nucleoside triphosphate hydrolases"/>
    <property type="match status" value="1"/>
</dbReference>
<comment type="caution">
    <text evidence="11">The sequence shown here is derived from an EMBL/GenBank/DDBJ whole genome shotgun (WGS) entry which is preliminary data.</text>
</comment>
<keyword evidence="12" id="KW-1185">Reference proteome</keyword>
<evidence type="ECO:0000256" key="9">
    <source>
        <dbReference type="ARBA" id="ARBA00023136"/>
    </source>
</evidence>
<evidence type="ECO:0000259" key="10">
    <source>
        <dbReference type="PROSITE" id="PS50893"/>
    </source>
</evidence>
<keyword evidence="5 11" id="KW-0067">ATP-binding</keyword>
<dbReference type="InterPro" id="IPR050153">
    <property type="entry name" value="Metal_Ion_Import_ABC"/>
</dbReference>
<keyword evidence="6" id="KW-0864">Zinc transport</keyword>
<feature type="domain" description="ABC transporter" evidence="10">
    <location>
        <begin position="6"/>
        <end position="220"/>
    </location>
</feature>
<evidence type="ECO:0000256" key="5">
    <source>
        <dbReference type="ARBA" id="ARBA00022840"/>
    </source>
</evidence>
<dbReference type="InterPro" id="IPR003439">
    <property type="entry name" value="ABC_transporter-like_ATP-bd"/>
</dbReference>
<evidence type="ECO:0000256" key="6">
    <source>
        <dbReference type="ARBA" id="ARBA00022906"/>
    </source>
</evidence>
<accession>A0ABV7FE74</accession>
<keyword evidence="2" id="KW-1003">Cell membrane</keyword>
<sequence>MTDYLIKARGLGVVRNGRHILQNADLDIAAGKIVTLIGPNGAGKTTLVRAVLGLIKVDQGQIETAPDLRIGYMPQKLHLDASLPLTVARFLALGGKARVDLGEILGLTGIYKLIDMPIQSLSGGETQRVLLARALLRDPQLLVLDEPVQGVDVGGQAALYALINDIRNQRHCGVLLVSHDLHLVMATTDTVICLNQHVCCQGHPEQVTNHPAYLALFGDSFGDGGDKAGAQLAPQVAIYTHHHDHQHDAHGNVIQGKGPDGACGDTCGHHHHG</sequence>
<evidence type="ECO:0000256" key="8">
    <source>
        <dbReference type="ARBA" id="ARBA00023065"/>
    </source>
</evidence>
<dbReference type="Pfam" id="PF00005">
    <property type="entry name" value="ABC_tran"/>
    <property type="match status" value="1"/>
</dbReference>
<keyword evidence="1" id="KW-0813">Transport</keyword>
<dbReference type="EMBL" id="JBHRTF010000002">
    <property type="protein sequence ID" value="MFC3114935.1"/>
    <property type="molecule type" value="Genomic_DNA"/>
</dbReference>
<dbReference type="InterPro" id="IPR027417">
    <property type="entry name" value="P-loop_NTPase"/>
</dbReference>
<evidence type="ECO:0000256" key="3">
    <source>
        <dbReference type="ARBA" id="ARBA00022741"/>
    </source>
</evidence>
<evidence type="ECO:0000313" key="12">
    <source>
        <dbReference type="Proteomes" id="UP001595555"/>
    </source>
</evidence>
<dbReference type="RefSeq" id="WP_378116723.1">
    <property type="nucleotide sequence ID" value="NZ_JBHRTF010000002.1"/>
</dbReference>
<dbReference type="Proteomes" id="UP001595555">
    <property type="component" value="Unassembled WGS sequence"/>
</dbReference>
<keyword evidence="4" id="KW-0862">Zinc</keyword>
<dbReference type="GO" id="GO:0005524">
    <property type="term" value="F:ATP binding"/>
    <property type="evidence" value="ECO:0007669"/>
    <property type="project" value="UniProtKB-KW"/>
</dbReference>
<evidence type="ECO:0000256" key="7">
    <source>
        <dbReference type="ARBA" id="ARBA00022967"/>
    </source>
</evidence>
<keyword evidence="3" id="KW-0547">Nucleotide-binding</keyword>
<dbReference type="Gene3D" id="3.40.50.300">
    <property type="entry name" value="P-loop containing nucleotide triphosphate hydrolases"/>
    <property type="match status" value="1"/>
</dbReference>
<evidence type="ECO:0000256" key="1">
    <source>
        <dbReference type="ARBA" id="ARBA00022448"/>
    </source>
</evidence>
<gene>
    <name evidence="11" type="primary">znuC</name>
    <name evidence="11" type="ORF">ACFODX_05135</name>
</gene>
<keyword evidence="8" id="KW-0406">Ion transport</keyword>
<evidence type="ECO:0000256" key="2">
    <source>
        <dbReference type="ARBA" id="ARBA00022475"/>
    </source>
</evidence>
<evidence type="ECO:0000313" key="11">
    <source>
        <dbReference type="EMBL" id="MFC3114935.1"/>
    </source>
</evidence>
<protein>
    <submittedName>
        <fullName evidence="11">Zinc ABC transporter ATP-binding protein ZnuC</fullName>
    </submittedName>
</protein>
<organism evidence="11 12">
    <name type="scientific">Cellvibrio fontiphilus</name>
    <dbReference type="NCBI Taxonomy" id="1815559"/>
    <lineage>
        <taxon>Bacteria</taxon>
        <taxon>Pseudomonadati</taxon>
        <taxon>Pseudomonadota</taxon>
        <taxon>Gammaproteobacteria</taxon>
        <taxon>Cellvibrionales</taxon>
        <taxon>Cellvibrionaceae</taxon>
        <taxon>Cellvibrio</taxon>
    </lineage>
</organism>
<proteinExistence type="predicted"/>
<dbReference type="SMART" id="SM00382">
    <property type="entry name" value="AAA"/>
    <property type="match status" value="1"/>
</dbReference>